<dbReference type="NCBIfam" id="NF003513">
    <property type="entry name" value="PRK05182.1-2"/>
    <property type="match status" value="1"/>
</dbReference>
<evidence type="ECO:0000256" key="11">
    <source>
        <dbReference type="HAMAP-Rule" id="MF_00059"/>
    </source>
</evidence>
<evidence type="ECO:0000313" key="14">
    <source>
        <dbReference type="Proteomes" id="UP000192042"/>
    </source>
</evidence>
<dbReference type="KEGG" id="nja:NSJP_2365"/>
<evidence type="ECO:0000256" key="2">
    <source>
        <dbReference type="ARBA" id="ARBA00012418"/>
    </source>
</evidence>
<dbReference type="InterPro" id="IPR011262">
    <property type="entry name" value="DNA-dir_RNA_pol_insert"/>
</dbReference>
<dbReference type="CDD" id="cd06928">
    <property type="entry name" value="RNAP_alpha_NTD"/>
    <property type="match status" value="1"/>
</dbReference>
<dbReference type="GO" id="GO:0000428">
    <property type="term" value="C:DNA-directed RNA polymerase complex"/>
    <property type="evidence" value="ECO:0007669"/>
    <property type="project" value="UniProtKB-KW"/>
</dbReference>
<evidence type="ECO:0000256" key="6">
    <source>
        <dbReference type="ARBA" id="ARBA00022695"/>
    </source>
</evidence>
<dbReference type="InterPro" id="IPR036603">
    <property type="entry name" value="RBP11-like"/>
</dbReference>
<dbReference type="RefSeq" id="WP_080886906.1">
    <property type="nucleotide sequence ID" value="NZ_LT828648.1"/>
</dbReference>
<keyword evidence="4 11" id="KW-0240">DNA-directed RNA polymerase</keyword>
<dbReference type="NCBIfam" id="TIGR02027">
    <property type="entry name" value="rpoA"/>
    <property type="match status" value="1"/>
</dbReference>
<dbReference type="OrthoDB" id="9805706at2"/>
<dbReference type="SUPFAM" id="SSF47789">
    <property type="entry name" value="C-terminal domain of RNA polymerase alpha subunit"/>
    <property type="match status" value="1"/>
</dbReference>
<evidence type="ECO:0000256" key="9">
    <source>
        <dbReference type="ARBA" id="ARBA00033070"/>
    </source>
</evidence>
<dbReference type="AlphaFoldDB" id="A0A1W1I6A4"/>
<protein>
    <recommendedName>
        <fullName evidence="3 11">DNA-directed RNA polymerase subunit alpha</fullName>
        <shortName evidence="11">RNAP subunit alpha</shortName>
        <ecNumber evidence="2 11">2.7.7.6</ecNumber>
    </recommendedName>
    <alternativeName>
        <fullName evidence="9 11">RNA polymerase subunit alpha</fullName>
    </alternativeName>
    <alternativeName>
        <fullName evidence="8 11">Transcriptase subunit alpha</fullName>
    </alternativeName>
</protein>
<keyword evidence="5 11" id="KW-0808">Transferase</keyword>
<dbReference type="Pfam" id="PF03118">
    <property type="entry name" value="RNA_pol_A_CTD"/>
    <property type="match status" value="1"/>
</dbReference>
<dbReference type="STRING" id="1325564.NSJP_2365"/>
<dbReference type="SMART" id="SM00662">
    <property type="entry name" value="RPOLD"/>
    <property type="match status" value="1"/>
</dbReference>
<dbReference type="SUPFAM" id="SSF56553">
    <property type="entry name" value="Insert subdomain of RNA polymerase alpha subunit"/>
    <property type="match status" value="1"/>
</dbReference>
<dbReference type="GO" id="GO:0005737">
    <property type="term" value="C:cytoplasm"/>
    <property type="evidence" value="ECO:0007669"/>
    <property type="project" value="UniProtKB-ARBA"/>
</dbReference>
<dbReference type="NCBIfam" id="NF003519">
    <property type="entry name" value="PRK05182.2-5"/>
    <property type="match status" value="1"/>
</dbReference>
<dbReference type="GO" id="GO:0003677">
    <property type="term" value="F:DNA binding"/>
    <property type="evidence" value="ECO:0007669"/>
    <property type="project" value="UniProtKB-UniRule"/>
</dbReference>
<feature type="region of interest" description="Alpha C-terminal domain (alpha-CTD)" evidence="11">
    <location>
        <begin position="251"/>
        <end position="333"/>
    </location>
</feature>
<gene>
    <name evidence="11 13" type="primary">rpoA</name>
    <name evidence="13" type="ORF">NSJP_2365</name>
</gene>
<dbReference type="EMBL" id="LT828648">
    <property type="protein sequence ID" value="SLM48537.1"/>
    <property type="molecule type" value="Genomic_DNA"/>
</dbReference>
<comment type="function">
    <text evidence="11">DNA-dependent RNA polymerase catalyzes the transcription of DNA into RNA using the four ribonucleoside triphosphates as substrates.</text>
</comment>
<dbReference type="Gene3D" id="2.170.120.12">
    <property type="entry name" value="DNA-directed RNA polymerase, insert domain"/>
    <property type="match status" value="1"/>
</dbReference>
<evidence type="ECO:0000256" key="5">
    <source>
        <dbReference type="ARBA" id="ARBA00022679"/>
    </source>
</evidence>
<sequence>MIKAMKDFQIPLRVEVDKETMSPTFGRFSTEAFERGFGTTVGNALRRVLLSSLTGAAVTTVKIEGVLHEFSTIPGVTEDVTSIILNVKGLRLALHTDKPKTIRLKKKGPGEAKGSDIVHDADITILTPNLHIATLDKDATLDMEMTVKHGRGYVPAERNKEEGLPIGVIAIDSIFSPIKRVNFQVENARVGRMTDYDKLTLEVWTDGTISPRDALSTAAGILRDHVDIFINPEARVEGRGELAGEDAQREINKNLFRSVNELELSVRAANCLKNANIKTIADLVQKTEAEMLKTKNFGKKSLNEIKEILTEMGLGLGVKLDALPSNGNPKPIE</sequence>
<dbReference type="Gene3D" id="1.10.150.20">
    <property type="entry name" value="5' to 3' exonuclease, C-terminal subdomain"/>
    <property type="match status" value="1"/>
</dbReference>
<reference evidence="13 14" key="1">
    <citation type="submission" date="2017-03" db="EMBL/GenBank/DDBJ databases">
        <authorList>
            <person name="Afonso C.L."/>
            <person name="Miller P.J."/>
            <person name="Scott M.A."/>
            <person name="Spackman E."/>
            <person name="Goraichik I."/>
            <person name="Dimitrov K.M."/>
            <person name="Suarez D.L."/>
            <person name="Swayne D.E."/>
        </authorList>
    </citation>
    <scope>NUCLEOTIDE SEQUENCE [LARGE SCALE GENOMIC DNA]</scope>
    <source>
        <strain evidence="13">Genome sequencing of Nitrospira japonica strain NJ11</strain>
    </source>
</reference>
<dbReference type="InterPro" id="IPR011263">
    <property type="entry name" value="DNA-dir_RNA_pol_RpoA/D/Rpb3"/>
</dbReference>
<evidence type="ECO:0000256" key="4">
    <source>
        <dbReference type="ARBA" id="ARBA00022478"/>
    </source>
</evidence>
<dbReference type="InterPro" id="IPR011260">
    <property type="entry name" value="RNAP_asu_C"/>
</dbReference>
<evidence type="ECO:0000256" key="3">
    <source>
        <dbReference type="ARBA" id="ARBA00015972"/>
    </source>
</evidence>
<dbReference type="SUPFAM" id="SSF55257">
    <property type="entry name" value="RBP11-like subunits of RNA polymerase"/>
    <property type="match status" value="1"/>
</dbReference>
<evidence type="ECO:0000256" key="10">
    <source>
        <dbReference type="ARBA" id="ARBA00048552"/>
    </source>
</evidence>
<feature type="region of interest" description="Alpha N-terminal domain (alpha-NTD)" evidence="11">
    <location>
        <begin position="1"/>
        <end position="233"/>
    </location>
</feature>
<dbReference type="Proteomes" id="UP000192042">
    <property type="component" value="Chromosome I"/>
</dbReference>
<feature type="domain" description="DNA-directed RNA polymerase RpoA/D/Rpb3-type" evidence="12">
    <location>
        <begin position="25"/>
        <end position="232"/>
    </location>
</feature>
<dbReference type="FunFam" id="1.10.150.20:FF:000001">
    <property type="entry name" value="DNA-directed RNA polymerase subunit alpha"/>
    <property type="match status" value="1"/>
</dbReference>
<evidence type="ECO:0000259" key="12">
    <source>
        <dbReference type="SMART" id="SM00662"/>
    </source>
</evidence>
<dbReference type="GO" id="GO:0006351">
    <property type="term" value="P:DNA-templated transcription"/>
    <property type="evidence" value="ECO:0007669"/>
    <property type="project" value="UniProtKB-UniRule"/>
</dbReference>
<comment type="subunit">
    <text evidence="11">Homodimer. The RNAP catalytic core consists of 2 alpha, 1 beta, 1 beta' and 1 omega subunit. When a sigma factor is associated with the core the holoenzyme is formed, which can initiate transcription.</text>
</comment>
<evidence type="ECO:0000256" key="1">
    <source>
        <dbReference type="ARBA" id="ARBA00007123"/>
    </source>
</evidence>
<accession>A0A1W1I6A4</accession>
<dbReference type="GO" id="GO:0003899">
    <property type="term" value="F:DNA-directed RNA polymerase activity"/>
    <property type="evidence" value="ECO:0007669"/>
    <property type="project" value="UniProtKB-UniRule"/>
</dbReference>
<comment type="similarity">
    <text evidence="1 11">Belongs to the RNA polymerase alpha chain family.</text>
</comment>
<dbReference type="FunFam" id="2.170.120.12:FF:000001">
    <property type="entry name" value="DNA-directed RNA polymerase subunit alpha"/>
    <property type="match status" value="1"/>
</dbReference>
<keyword evidence="7 11" id="KW-0804">Transcription</keyword>
<evidence type="ECO:0000313" key="13">
    <source>
        <dbReference type="EMBL" id="SLM48537.1"/>
    </source>
</evidence>
<dbReference type="HAMAP" id="MF_00059">
    <property type="entry name" value="RNApol_bact_RpoA"/>
    <property type="match status" value="1"/>
</dbReference>
<keyword evidence="14" id="KW-1185">Reference proteome</keyword>
<evidence type="ECO:0000256" key="8">
    <source>
        <dbReference type="ARBA" id="ARBA00032524"/>
    </source>
</evidence>
<comment type="domain">
    <text evidence="11">The N-terminal domain is essential for RNAP assembly and basal transcription, whereas the C-terminal domain is involved in interaction with transcriptional regulators and with upstream promoter elements.</text>
</comment>
<organism evidence="13 14">
    <name type="scientific">Nitrospira japonica</name>
    <dbReference type="NCBI Taxonomy" id="1325564"/>
    <lineage>
        <taxon>Bacteria</taxon>
        <taxon>Pseudomonadati</taxon>
        <taxon>Nitrospirota</taxon>
        <taxon>Nitrospiria</taxon>
        <taxon>Nitrospirales</taxon>
        <taxon>Nitrospiraceae</taxon>
        <taxon>Nitrospira</taxon>
    </lineage>
</organism>
<dbReference type="Pfam" id="PF01000">
    <property type="entry name" value="RNA_pol_A_bac"/>
    <property type="match status" value="1"/>
</dbReference>
<dbReference type="GO" id="GO:0046983">
    <property type="term" value="F:protein dimerization activity"/>
    <property type="evidence" value="ECO:0007669"/>
    <property type="project" value="InterPro"/>
</dbReference>
<dbReference type="EC" id="2.7.7.6" evidence="2 11"/>
<comment type="catalytic activity">
    <reaction evidence="10 11">
        <text>RNA(n) + a ribonucleoside 5'-triphosphate = RNA(n+1) + diphosphate</text>
        <dbReference type="Rhea" id="RHEA:21248"/>
        <dbReference type="Rhea" id="RHEA-COMP:14527"/>
        <dbReference type="Rhea" id="RHEA-COMP:17342"/>
        <dbReference type="ChEBI" id="CHEBI:33019"/>
        <dbReference type="ChEBI" id="CHEBI:61557"/>
        <dbReference type="ChEBI" id="CHEBI:140395"/>
        <dbReference type="EC" id="2.7.7.6"/>
    </reaction>
</comment>
<dbReference type="Gene3D" id="3.30.1360.10">
    <property type="entry name" value="RNA polymerase, RBP11-like subunit"/>
    <property type="match status" value="1"/>
</dbReference>
<keyword evidence="6 11" id="KW-0548">Nucleotidyltransferase</keyword>
<proteinExistence type="inferred from homology"/>
<name>A0A1W1I6A4_9BACT</name>
<dbReference type="InterPro" id="IPR011773">
    <property type="entry name" value="DNA-dir_RpoA"/>
</dbReference>
<dbReference type="Pfam" id="PF01193">
    <property type="entry name" value="RNA_pol_L"/>
    <property type="match status" value="1"/>
</dbReference>
<dbReference type="InterPro" id="IPR036643">
    <property type="entry name" value="RNApol_insert_sf"/>
</dbReference>
<evidence type="ECO:0000256" key="7">
    <source>
        <dbReference type="ARBA" id="ARBA00023163"/>
    </source>
</evidence>